<sequence>MRMINMKTIIDTIKEETKTFIAVNGHKPDTVALGAIQRQAIKEYLKTCTFTSDKMLESNVICGLKIVEAITPDQVSVYKELW</sequence>
<protein>
    <submittedName>
        <fullName evidence="1">Uncharacterized protein</fullName>
    </submittedName>
</protein>
<evidence type="ECO:0000313" key="2">
    <source>
        <dbReference type="Proteomes" id="UP000033016"/>
    </source>
</evidence>
<dbReference type="Proteomes" id="UP000033016">
    <property type="component" value="Segment"/>
</dbReference>
<accession>A0A0E3T5L2</accession>
<evidence type="ECO:0000313" key="1">
    <source>
        <dbReference type="EMBL" id="AKC02696.1"/>
    </source>
</evidence>
<name>A0A0E3T5L2_9CAUD</name>
<reference evidence="1 2" key="1">
    <citation type="journal article" date="2015" name="Genome Announc.">
        <title>Complete Genome Sequence of Bacillus megaterium Siphophage Stills.</title>
        <authorList>
            <person name="Lee S.S."/>
            <person name="Kongari R.R."/>
            <person name="Hernandez A.C."/>
            <person name="Kuty Everett G.F."/>
        </authorList>
    </citation>
    <scope>NUCLEOTIDE SEQUENCE [LARGE SCALE GENOMIC DNA]</scope>
</reference>
<dbReference type="OrthoDB" id="19666at10239"/>
<dbReference type="KEGG" id="vg:26661086"/>
<dbReference type="GeneID" id="26661086"/>
<organism evidence="1 2">
    <name type="scientific">Bacillus phage Stills</name>
    <dbReference type="NCBI Taxonomy" id="1610833"/>
    <lineage>
        <taxon>Viruses</taxon>
        <taxon>Duplodnaviria</taxon>
        <taxon>Heunggongvirae</taxon>
        <taxon>Uroviricota</taxon>
        <taxon>Caudoviricetes</taxon>
        <taxon>Slashvirus</taxon>
        <taxon>Slashvirus stills</taxon>
    </lineage>
</organism>
<dbReference type="EMBL" id="KP696448">
    <property type="protein sequence ID" value="AKC02696.1"/>
    <property type="molecule type" value="Genomic_DNA"/>
</dbReference>
<gene>
    <name evidence="1" type="ORF">CPT_Stills68</name>
</gene>
<proteinExistence type="predicted"/>
<reference evidence="2" key="2">
    <citation type="submission" date="2015-01" db="EMBL/GenBank/DDBJ databases">
        <title>Complete Genome of Bacillus megaterium Siphophage Stills.</title>
        <authorList>
            <person name="Lee S.S."/>
            <person name="Kongari R.R."/>
            <person name="Hernandez A.C."/>
            <person name="Everett G.F.K."/>
        </authorList>
    </citation>
    <scope>NUCLEOTIDE SEQUENCE [LARGE SCALE GENOMIC DNA]</scope>
</reference>
<dbReference type="RefSeq" id="YP_009196953.1">
    <property type="nucleotide sequence ID" value="NC_028777.1"/>
</dbReference>
<keyword evidence="2" id="KW-1185">Reference proteome</keyword>